<protein>
    <submittedName>
        <fullName evidence="1">Uncharacterized protein</fullName>
    </submittedName>
</protein>
<dbReference type="KEGG" id="mri:Mal4_44710"/>
<keyword evidence="2" id="KW-1185">Reference proteome</keyword>
<dbReference type="RefSeq" id="WP_145371236.1">
    <property type="nucleotide sequence ID" value="NZ_CP036275.1"/>
</dbReference>
<reference evidence="1 2" key="1">
    <citation type="submission" date="2019-02" db="EMBL/GenBank/DDBJ databases">
        <title>Deep-cultivation of Planctomycetes and their phenomic and genomic characterization uncovers novel biology.</title>
        <authorList>
            <person name="Wiegand S."/>
            <person name="Jogler M."/>
            <person name="Boedeker C."/>
            <person name="Pinto D."/>
            <person name="Vollmers J."/>
            <person name="Rivas-Marin E."/>
            <person name="Kohn T."/>
            <person name="Peeters S.H."/>
            <person name="Heuer A."/>
            <person name="Rast P."/>
            <person name="Oberbeckmann S."/>
            <person name="Bunk B."/>
            <person name="Jeske O."/>
            <person name="Meyerdierks A."/>
            <person name="Storesund J.E."/>
            <person name="Kallscheuer N."/>
            <person name="Luecker S."/>
            <person name="Lage O.M."/>
            <person name="Pohl T."/>
            <person name="Merkel B.J."/>
            <person name="Hornburger P."/>
            <person name="Mueller R.-W."/>
            <person name="Bruemmer F."/>
            <person name="Labrenz M."/>
            <person name="Spormann A.M."/>
            <person name="Op den Camp H."/>
            <person name="Overmann J."/>
            <person name="Amann R."/>
            <person name="Jetten M.S.M."/>
            <person name="Mascher T."/>
            <person name="Medema M.H."/>
            <person name="Devos D.P."/>
            <person name="Kaster A.-K."/>
            <person name="Ovreas L."/>
            <person name="Rohde M."/>
            <person name="Galperin M.Y."/>
            <person name="Jogler C."/>
        </authorList>
    </citation>
    <scope>NUCLEOTIDE SEQUENCE [LARGE SCALE GENOMIC DNA]</scope>
    <source>
        <strain evidence="1 2">Mal4</strain>
    </source>
</reference>
<organism evidence="1 2">
    <name type="scientific">Maioricimonas rarisocia</name>
    <dbReference type="NCBI Taxonomy" id="2528026"/>
    <lineage>
        <taxon>Bacteria</taxon>
        <taxon>Pseudomonadati</taxon>
        <taxon>Planctomycetota</taxon>
        <taxon>Planctomycetia</taxon>
        <taxon>Planctomycetales</taxon>
        <taxon>Planctomycetaceae</taxon>
        <taxon>Maioricimonas</taxon>
    </lineage>
</organism>
<dbReference type="InterPro" id="IPR058238">
    <property type="entry name" value="Lant_leader_dom"/>
</dbReference>
<sequence length="72" mass="7711">MKKLVLNKETVRSLNGPEMQKVSGGLINFNFDCPVGGTSGSTTLQTMSRSCHGCAMLDPKQLIVNPAAMISR</sequence>
<evidence type="ECO:0000313" key="2">
    <source>
        <dbReference type="Proteomes" id="UP000320496"/>
    </source>
</evidence>
<evidence type="ECO:0000313" key="1">
    <source>
        <dbReference type="EMBL" id="QDU40116.1"/>
    </source>
</evidence>
<dbReference type="NCBIfam" id="NF038153">
    <property type="entry name" value="lant_leader_L1a"/>
    <property type="match status" value="1"/>
</dbReference>
<gene>
    <name evidence="1" type="ORF">Mal4_44710</name>
</gene>
<proteinExistence type="predicted"/>
<dbReference type="EMBL" id="CP036275">
    <property type="protein sequence ID" value="QDU40116.1"/>
    <property type="molecule type" value="Genomic_DNA"/>
</dbReference>
<accession>A0A517ZC88</accession>
<name>A0A517ZC88_9PLAN</name>
<dbReference type="Proteomes" id="UP000320496">
    <property type="component" value="Chromosome"/>
</dbReference>
<dbReference type="AlphaFoldDB" id="A0A517ZC88"/>